<keyword evidence="3" id="KW-0677">Repeat</keyword>
<feature type="region of interest" description="Disordered" evidence="6">
    <location>
        <begin position="1194"/>
        <end position="1215"/>
    </location>
</feature>
<feature type="domain" description="C2" evidence="8">
    <location>
        <begin position="219"/>
        <end position="344"/>
    </location>
</feature>
<feature type="compositionally biased region" description="Acidic residues" evidence="6">
    <location>
        <begin position="190"/>
        <end position="200"/>
    </location>
</feature>
<gene>
    <name evidence="9" type="ORF">DSPE1174_LOCUS18241</name>
</gene>
<reference evidence="9" key="1">
    <citation type="submission" date="2021-01" db="EMBL/GenBank/DDBJ databases">
        <authorList>
            <person name="Corre E."/>
            <person name="Pelletier E."/>
            <person name="Niang G."/>
            <person name="Scheremetjew M."/>
            <person name="Finn R."/>
            <person name="Kale V."/>
            <person name="Holt S."/>
            <person name="Cochrane G."/>
            <person name="Meng A."/>
            <person name="Brown T."/>
            <person name="Cohen L."/>
        </authorList>
    </citation>
    <scope>NUCLEOTIDE SEQUENCE</scope>
    <source>
        <strain evidence="9">CCMP1381</strain>
    </source>
</reference>
<feature type="region of interest" description="Disordered" evidence="6">
    <location>
        <begin position="984"/>
        <end position="1010"/>
    </location>
</feature>
<evidence type="ECO:0000256" key="2">
    <source>
        <dbReference type="ARBA" id="ARBA00022692"/>
    </source>
</evidence>
<dbReference type="SMART" id="SM00239">
    <property type="entry name" value="C2"/>
    <property type="match status" value="5"/>
</dbReference>
<feature type="transmembrane region" description="Helical" evidence="7">
    <location>
        <begin position="1818"/>
        <end position="1847"/>
    </location>
</feature>
<dbReference type="InterPro" id="IPR037721">
    <property type="entry name" value="Ferlin"/>
</dbReference>
<evidence type="ECO:0000256" key="5">
    <source>
        <dbReference type="ARBA" id="ARBA00023136"/>
    </source>
</evidence>
<evidence type="ECO:0000259" key="8">
    <source>
        <dbReference type="PROSITE" id="PS50004"/>
    </source>
</evidence>
<keyword evidence="5 7" id="KW-0472">Membrane</keyword>
<feature type="region of interest" description="Disordered" evidence="6">
    <location>
        <begin position="1612"/>
        <end position="1668"/>
    </location>
</feature>
<proteinExistence type="predicted"/>
<keyword evidence="4 7" id="KW-1133">Transmembrane helix</keyword>
<dbReference type="SMART" id="SM01202">
    <property type="entry name" value="FerI"/>
    <property type="match status" value="1"/>
</dbReference>
<dbReference type="CDD" id="cd04037">
    <property type="entry name" value="C2E_Ferlin"/>
    <property type="match status" value="1"/>
</dbReference>
<feature type="domain" description="C2" evidence="8">
    <location>
        <begin position="393"/>
        <end position="527"/>
    </location>
</feature>
<feature type="domain" description="C2" evidence="8">
    <location>
        <begin position="1449"/>
        <end position="1579"/>
    </location>
</feature>
<dbReference type="EMBL" id="HBGS01035329">
    <property type="protein sequence ID" value="CAD9440049.1"/>
    <property type="molecule type" value="Transcribed_RNA"/>
</dbReference>
<dbReference type="CDD" id="cd00030">
    <property type="entry name" value="C2"/>
    <property type="match status" value="1"/>
</dbReference>
<keyword evidence="2 7" id="KW-0812">Transmembrane</keyword>
<evidence type="ECO:0000313" key="9">
    <source>
        <dbReference type="EMBL" id="CAD9440049.1"/>
    </source>
</evidence>
<dbReference type="InterPro" id="IPR000008">
    <property type="entry name" value="C2_dom"/>
</dbReference>
<accession>A0A7S2D049</accession>
<feature type="compositionally biased region" description="Basic and acidic residues" evidence="6">
    <location>
        <begin position="984"/>
        <end position="995"/>
    </location>
</feature>
<dbReference type="SUPFAM" id="SSF49562">
    <property type="entry name" value="C2 domain (Calcium/lipid-binding domain, CaLB)"/>
    <property type="match status" value="6"/>
</dbReference>
<sequence>MHWKLKEGTTGEASIPNEQPFPFEDDDTEADPNLLCIRLISASNLKVMDGTMYGGTSDPRVNFYVGDKIGMTKEGKKAISTVKMKNLEPVWNETFLIPCWKNSNGSCPRLKLIMDDQDKTLLTSYEFMGQCMKDLERVADHRFVIYDEKLRNKKGLSDEVSRGAVKFAVQWIHSSEIADLDETAKKGNESEVEEEPEEEERDAKTDAEIKKDQELLAASRAALKKELNEIEIKSGDYQVQVHIIECRELKGKDLEGTSDPVVTIEAFGEKQSTAVMDKCANPVYDELFIFNKRNIDKLEFEEELIKISVMDADTFTRDDVIGTYVVDSTYVYFRKNHEIHRTWVGLINDEDVEDIAIQGYLKLSIQIIGPGDKLVVHDEMEDKKKENQAQKEAGGGISGMVMMPPSIKREIMWLKFTVWRMEYLPIMDDGLMESSSGIDAFYEVQFGSAKPIRTRAQTVKGVDRAQLSPVFNYQLWIPVTVPTSTQTIKGECKDWEALGSADLVATNYFKWGEIDNLPGKKRGPFWQPLYGAAINIPHTIKLAIDTENMTKDINWFKYYNKFPDLASTYRGRVLMTQEIIEKSKAPNRKEVSEVRPFRRKISGKNVAIPPFREDLVLGFLVISGTMLPQRASVSVSNLLNQKNQKMQVKVSCGRYELQTKRVENEQGISNWNQMESNADEHMTYPTDIDQVPDIFIHLCRGETEKDVGNPLLRLSFLRFTAAELMKKGFTQERPEWLTLREDRSLNCLADDEYPGNILIMIGLGSMKEWTEHQNRWSRILLESNTKIPYQLRAHIYQARELPDTDMFDGGIDPYFTVRFAGKTAKSGVIKANNDPLLYETLIIDNVNVTNVVDCLYQACVQVWDEDLVGEDYVGCFFHSFTANEIIDFTTGEDLDNVPKPKWYDIMKEYKGDQVGQVLASFQLIKVKPGAEKTLPPPPCIRPDYRDAAIEIVCLGIRDMVPYKFLPMQFPSLEFTLDGAELRTTTKKDGSEEKSLRPITNKMETKQSKTPRADNANFLERIVMDVQMPQDTLFAPPLKIKAKDSRLGGFNKPIVGQCSIQLEVKCPWSPDYKPPDMENFDAQEAPTMTEEEQLAIEAELKKAAGVNLNGPDGGDDLPPTKTVAELKAEQQKRVRESMTAFSNIDLTRESIDQQNAPVLTDFTDFEPVIKDNMGDEDTGAGVFGALHQESFIKQMKKRRTRQTKGKSGKKTVVDDESDDEDTTLKYLAKREKLSGELELELSGTPFEKYPLHLGSKTGNALMEADFREVGYMKGLIRVMESVKDPCLFDIKTLEKAQDVKVRLYILRALSLAAKDMGFMGRPGRSDPYLKIKLGKETYDGRDEHFDDCVNVDFYKNLNFNTSIPGSGALKIEVWDYDDFGTDDIIGETLIDLEDRWFDKRWHNLGVKARNSDPKAGIEWDAKPLELRSLYTKDALKQAQGTVECWIDILRPSEATAYPVVDIALPPSVMCEVRLIIYKAKDVVAMDTLENMNDLYVKAWIEGSDAQCTDVHWRAKKGKGSWNYRMKFNAELGHHNKFMKFPYLHLQMWDQDILKWNDIIAESVLDMSDFVNRAHKHPTQMVEVFKDPTIVDDDESISDDDEMDISDEDEDIAVSSPLQENNAVAPNSSGTNEKVSSSSPKTDEPISGQPEPDDADAEKSLLSKPSPTKKKGICEKCCCCCLGCKGVLNWCPISTLCQCFPICWDMKAEGAAEQDEDEEAAMEMVNTFKEFAGLGDSKPKDSEWLNMDKFNHETGIRDAMGKVCIRLQIVPLIIAEVTPAGFGQTDPNSNPFLPPPQGRMKFSLNPFVMGSELCGPKLCAYFACCLLCIVIVLLLIFCNPLLNLVLAIIMKTVNS</sequence>
<dbReference type="PANTHER" id="PTHR12546:SF33">
    <property type="entry name" value="SPERM VESICLE FUSION PROTEIN FER-1"/>
    <property type="match status" value="1"/>
</dbReference>
<dbReference type="Gene3D" id="2.60.40.150">
    <property type="entry name" value="C2 domain"/>
    <property type="match status" value="6"/>
</dbReference>
<feature type="region of interest" description="Disordered" evidence="6">
    <location>
        <begin position="180"/>
        <end position="208"/>
    </location>
</feature>
<feature type="domain" description="C2" evidence="8">
    <location>
        <begin position="15"/>
        <end position="148"/>
    </location>
</feature>
<feature type="domain" description="C2" evidence="8">
    <location>
        <begin position="772"/>
        <end position="903"/>
    </location>
</feature>
<evidence type="ECO:0000256" key="6">
    <source>
        <dbReference type="SAM" id="MobiDB-lite"/>
    </source>
</evidence>
<protein>
    <recommendedName>
        <fullName evidence="8">C2 domain-containing protein</fullName>
    </recommendedName>
</protein>
<comment type="subcellular location">
    <subcellularLocation>
        <location evidence="1">Membrane</location>
        <topology evidence="1">Single-pass membrane protein</topology>
    </subcellularLocation>
</comment>
<feature type="region of interest" description="Disordered" evidence="6">
    <location>
        <begin position="1"/>
        <end position="24"/>
    </location>
</feature>
<evidence type="ECO:0000256" key="7">
    <source>
        <dbReference type="SAM" id="Phobius"/>
    </source>
</evidence>
<dbReference type="Pfam" id="PF00168">
    <property type="entry name" value="C2"/>
    <property type="match status" value="6"/>
</dbReference>
<organism evidence="9">
    <name type="scientific">Octactis speculum</name>
    <dbReference type="NCBI Taxonomy" id="3111310"/>
    <lineage>
        <taxon>Eukaryota</taxon>
        <taxon>Sar</taxon>
        <taxon>Stramenopiles</taxon>
        <taxon>Ochrophyta</taxon>
        <taxon>Dictyochophyceae</taxon>
        <taxon>Dictyochales</taxon>
        <taxon>Dictyochaceae</taxon>
        <taxon>Octactis</taxon>
    </lineage>
</organism>
<evidence type="ECO:0000256" key="4">
    <source>
        <dbReference type="ARBA" id="ARBA00022989"/>
    </source>
</evidence>
<dbReference type="PROSITE" id="PS50004">
    <property type="entry name" value="C2"/>
    <property type="match status" value="6"/>
</dbReference>
<evidence type="ECO:0000256" key="1">
    <source>
        <dbReference type="ARBA" id="ARBA00004167"/>
    </source>
</evidence>
<feature type="compositionally biased region" description="Polar residues" evidence="6">
    <location>
        <begin position="1614"/>
        <end position="1638"/>
    </location>
</feature>
<dbReference type="InterPro" id="IPR037724">
    <property type="entry name" value="C2E_Ferlin"/>
</dbReference>
<dbReference type="InterPro" id="IPR035892">
    <property type="entry name" value="C2_domain_sf"/>
</dbReference>
<dbReference type="PANTHER" id="PTHR12546">
    <property type="entry name" value="FER-1-LIKE"/>
    <property type="match status" value="1"/>
</dbReference>
<name>A0A7S2D049_9STRA</name>
<dbReference type="GO" id="GO:0007009">
    <property type="term" value="P:plasma membrane organization"/>
    <property type="evidence" value="ECO:0007669"/>
    <property type="project" value="TreeGrafter"/>
</dbReference>
<feature type="domain" description="C2" evidence="8">
    <location>
        <begin position="1281"/>
        <end position="1405"/>
    </location>
</feature>
<feature type="compositionally biased region" description="Basic residues" evidence="6">
    <location>
        <begin position="1194"/>
        <end position="1208"/>
    </location>
</feature>
<evidence type="ECO:0000256" key="3">
    <source>
        <dbReference type="ARBA" id="ARBA00022737"/>
    </source>
</evidence>
<dbReference type="InterPro" id="IPR012968">
    <property type="entry name" value="FerIin_dom"/>
</dbReference>
<dbReference type="GO" id="GO:0016020">
    <property type="term" value="C:membrane"/>
    <property type="evidence" value="ECO:0007669"/>
    <property type="project" value="UniProtKB-SubCell"/>
</dbReference>